<dbReference type="InterPro" id="IPR015590">
    <property type="entry name" value="Aldehyde_DH_dom"/>
</dbReference>
<organism evidence="4 5">
    <name type="scientific">Pseudomonas fluorescens</name>
    <dbReference type="NCBI Taxonomy" id="294"/>
    <lineage>
        <taxon>Bacteria</taxon>
        <taxon>Pseudomonadati</taxon>
        <taxon>Pseudomonadota</taxon>
        <taxon>Gammaproteobacteria</taxon>
        <taxon>Pseudomonadales</taxon>
        <taxon>Pseudomonadaceae</taxon>
        <taxon>Pseudomonas</taxon>
    </lineage>
</organism>
<protein>
    <submittedName>
        <fullName evidence="4">3-succinoylsemialdehyde-pyridine dehydrogenase</fullName>
        <ecNumber evidence="4">1.2.1.83</ecNumber>
    </submittedName>
</protein>
<comment type="similarity">
    <text evidence="1">Belongs to the aldehyde dehydrogenase family.</text>
</comment>
<evidence type="ECO:0000313" key="4">
    <source>
        <dbReference type="EMBL" id="VVO65707.1"/>
    </source>
</evidence>
<dbReference type="AlphaFoldDB" id="A0A5E7HTP4"/>
<dbReference type="Gene3D" id="3.40.605.10">
    <property type="entry name" value="Aldehyde Dehydrogenase, Chain A, domain 1"/>
    <property type="match status" value="1"/>
</dbReference>
<dbReference type="PANTHER" id="PTHR42804:SF1">
    <property type="entry name" value="ALDEHYDE DEHYDROGENASE-RELATED"/>
    <property type="match status" value="1"/>
</dbReference>
<dbReference type="EC" id="1.2.1.83" evidence="4"/>
<evidence type="ECO:0000256" key="1">
    <source>
        <dbReference type="ARBA" id="ARBA00009986"/>
    </source>
</evidence>
<reference evidence="4 5" key="1">
    <citation type="submission" date="2019-09" db="EMBL/GenBank/DDBJ databases">
        <authorList>
            <person name="Chandra G."/>
            <person name="Truman W A."/>
        </authorList>
    </citation>
    <scope>NUCLEOTIDE SEQUENCE [LARGE SCALE GENOMIC DNA]</scope>
    <source>
        <strain evidence="4">PS854</strain>
    </source>
</reference>
<dbReference type="Pfam" id="PF00171">
    <property type="entry name" value="Aldedh"/>
    <property type="match status" value="1"/>
</dbReference>
<dbReference type="EMBL" id="CABVIF010000002">
    <property type="protein sequence ID" value="VVO65707.1"/>
    <property type="molecule type" value="Genomic_DNA"/>
</dbReference>
<proteinExistence type="inferred from homology"/>
<evidence type="ECO:0000259" key="3">
    <source>
        <dbReference type="Pfam" id="PF00171"/>
    </source>
</evidence>
<keyword evidence="2 4" id="KW-0560">Oxidoreductase</keyword>
<dbReference type="SUPFAM" id="SSF53720">
    <property type="entry name" value="ALDH-like"/>
    <property type="match status" value="1"/>
</dbReference>
<dbReference type="PANTHER" id="PTHR42804">
    <property type="entry name" value="ALDEHYDE DEHYDROGENASE"/>
    <property type="match status" value="1"/>
</dbReference>
<evidence type="ECO:0000313" key="5">
    <source>
        <dbReference type="Proteomes" id="UP000327111"/>
    </source>
</evidence>
<name>A0A5E7HTP4_PSEFL</name>
<evidence type="ECO:0000256" key="2">
    <source>
        <dbReference type="ARBA" id="ARBA00023002"/>
    </source>
</evidence>
<sequence>MWKINHSYIDGAFLPVQGNETVQCINPATEAVIGTVTLANREDARRAIAAASRAQVAMGRTSKAERIEMLEQLQAAVLASTDEIRDTAIEEYGAPFARAQWVSRYASQSFANAAQVLKNYDLTRSVGDATVVMEPVGVAA</sequence>
<feature type="domain" description="Aldehyde dehydrogenase" evidence="3">
    <location>
        <begin position="18"/>
        <end position="139"/>
    </location>
</feature>
<gene>
    <name evidence="4" type="primary">ald_1</name>
    <name evidence="4" type="ORF">PS854_01024</name>
</gene>
<accession>A0A5E7HTP4</accession>
<dbReference type="Proteomes" id="UP000327111">
    <property type="component" value="Unassembled WGS sequence"/>
</dbReference>
<dbReference type="InterPro" id="IPR016162">
    <property type="entry name" value="Ald_DH_N"/>
</dbReference>
<dbReference type="GO" id="GO:0016491">
    <property type="term" value="F:oxidoreductase activity"/>
    <property type="evidence" value="ECO:0007669"/>
    <property type="project" value="UniProtKB-KW"/>
</dbReference>
<dbReference type="InterPro" id="IPR016161">
    <property type="entry name" value="Ald_DH/histidinol_DH"/>
</dbReference>